<name>A0AA88J884_FICCA</name>
<evidence type="ECO:0000313" key="2">
    <source>
        <dbReference type="Proteomes" id="UP001187192"/>
    </source>
</evidence>
<organism evidence="1 2">
    <name type="scientific">Ficus carica</name>
    <name type="common">Common fig</name>
    <dbReference type="NCBI Taxonomy" id="3494"/>
    <lineage>
        <taxon>Eukaryota</taxon>
        <taxon>Viridiplantae</taxon>
        <taxon>Streptophyta</taxon>
        <taxon>Embryophyta</taxon>
        <taxon>Tracheophyta</taxon>
        <taxon>Spermatophyta</taxon>
        <taxon>Magnoliopsida</taxon>
        <taxon>eudicotyledons</taxon>
        <taxon>Gunneridae</taxon>
        <taxon>Pentapetalae</taxon>
        <taxon>rosids</taxon>
        <taxon>fabids</taxon>
        <taxon>Rosales</taxon>
        <taxon>Moraceae</taxon>
        <taxon>Ficeae</taxon>
        <taxon>Ficus</taxon>
    </lineage>
</organism>
<dbReference type="AlphaFoldDB" id="A0AA88J884"/>
<dbReference type="Proteomes" id="UP001187192">
    <property type="component" value="Unassembled WGS sequence"/>
</dbReference>
<proteinExistence type="predicted"/>
<keyword evidence="2" id="KW-1185">Reference proteome</keyword>
<gene>
    <name evidence="1" type="ORF">TIFTF001_034221</name>
</gene>
<protein>
    <submittedName>
        <fullName evidence="1">Uncharacterized protein</fullName>
    </submittedName>
</protein>
<dbReference type="EMBL" id="BTGU01000215">
    <property type="protein sequence ID" value="GMN65149.1"/>
    <property type="molecule type" value="Genomic_DNA"/>
</dbReference>
<comment type="caution">
    <text evidence="1">The sequence shown here is derived from an EMBL/GenBank/DDBJ whole genome shotgun (WGS) entry which is preliminary data.</text>
</comment>
<sequence>MHTTQIRFNRGLGGVKSHNDHDCAGKVQQVGIEAGECDGHLSRLATPRWWASTGVDGGGFFGFY</sequence>
<reference evidence="1" key="1">
    <citation type="submission" date="2023-07" db="EMBL/GenBank/DDBJ databases">
        <title>draft genome sequence of fig (Ficus carica).</title>
        <authorList>
            <person name="Takahashi T."/>
            <person name="Nishimura K."/>
        </authorList>
    </citation>
    <scope>NUCLEOTIDE SEQUENCE</scope>
</reference>
<evidence type="ECO:0000313" key="1">
    <source>
        <dbReference type="EMBL" id="GMN65149.1"/>
    </source>
</evidence>
<accession>A0AA88J884</accession>